<dbReference type="SUPFAM" id="SSF55874">
    <property type="entry name" value="ATPase domain of HSP90 chaperone/DNA topoisomerase II/histidine kinase"/>
    <property type="match status" value="1"/>
</dbReference>
<sequence>MKQQFFKLYLIITVSLIALVLAFGQLYNQFFSEQIPSVQISVAELAKIAEQKETRISSFNQNELVLPDSLQAKFDKDGIISVTENNQQFIYLKGSNGSIQKVGPISLISQAKTDWLAFFAFYFLLGAMILLFIRPVFRDLSLLQRAAYRFSKKPQRIELDIKPNSSIAPLASTFTHMSERINKFVQLHNDLSRIISHEIRTPLTRMRFALSIADLESQESSQIERDIDEIELRLEQYLSFARLEHQQSVFNQEKVNLAKLINTEIAKFNLYKELKFMPSLEVETAYCEASFMAIAVQNLLINATKYAKNTIYISSAEQAGYYFISITDDGPGLPINADALIEPFKQGEGDKLASGYGLGLYIVHRIASWHGGKISLANSSQTGGAEITIRWPKSGK</sequence>
<gene>
    <name evidence="12" type="ORF">D4741_06140</name>
</gene>
<dbReference type="InterPro" id="IPR036097">
    <property type="entry name" value="HisK_dim/P_sf"/>
</dbReference>
<evidence type="ECO:0000256" key="3">
    <source>
        <dbReference type="ARBA" id="ARBA00012438"/>
    </source>
</evidence>
<dbReference type="GO" id="GO:0000155">
    <property type="term" value="F:phosphorelay sensor kinase activity"/>
    <property type="evidence" value="ECO:0007669"/>
    <property type="project" value="InterPro"/>
</dbReference>
<organism evidence="12 13">
    <name type="scientific">Pseudoalteromonas gelatinilytica</name>
    <dbReference type="NCBI Taxonomy" id="1703256"/>
    <lineage>
        <taxon>Bacteria</taxon>
        <taxon>Pseudomonadati</taxon>
        <taxon>Pseudomonadota</taxon>
        <taxon>Gammaproteobacteria</taxon>
        <taxon>Alteromonadales</taxon>
        <taxon>Pseudoalteromonadaceae</taxon>
        <taxon>Pseudoalteromonas</taxon>
    </lineage>
</organism>
<dbReference type="GO" id="GO:0005524">
    <property type="term" value="F:ATP binding"/>
    <property type="evidence" value="ECO:0007669"/>
    <property type="project" value="UniProtKB-KW"/>
</dbReference>
<dbReference type="PANTHER" id="PTHR44936:SF10">
    <property type="entry name" value="SENSOR PROTEIN RSTB"/>
    <property type="match status" value="1"/>
</dbReference>
<dbReference type="CDD" id="cd00082">
    <property type="entry name" value="HisKA"/>
    <property type="match status" value="1"/>
</dbReference>
<dbReference type="InterPro" id="IPR050980">
    <property type="entry name" value="2C_sensor_his_kinase"/>
</dbReference>
<dbReference type="SMART" id="SM00387">
    <property type="entry name" value="HATPase_c"/>
    <property type="match status" value="1"/>
</dbReference>
<keyword evidence="6" id="KW-0808">Transferase</keyword>
<evidence type="ECO:0000256" key="2">
    <source>
        <dbReference type="ARBA" id="ARBA00004651"/>
    </source>
</evidence>
<evidence type="ECO:0000256" key="1">
    <source>
        <dbReference type="ARBA" id="ARBA00000085"/>
    </source>
</evidence>
<dbReference type="Pfam" id="PF02518">
    <property type="entry name" value="HATPase_c"/>
    <property type="match status" value="1"/>
</dbReference>
<evidence type="ECO:0000256" key="8">
    <source>
        <dbReference type="ARBA" id="ARBA00022777"/>
    </source>
</evidence>
<dbReference type="SUPFAM" id="SSF47384">
    <property type="entry name" value="Homodimeric domain of signal transducing histidine kinase"/>
    <property type="match status" value="1"/>
</dbReference>
<keyword evidence="8" id="KW-0418">Kinase</keyword>
<proteinExistence type="predicted"/>
<evidence type="ECO:0000256" key="9">
    <source>
        <dbReference type="ARBA" id="ARBA00022840"/>
    </source>
</evidence>
<keyword evidence="9" id="KW-0067">ATP-binding</keyword>
<protein>
    <recommendedName>
        <fullName evidence="3">histidine kinase</fullName>
        <ecNumber evidence="3">2.7.13.3</ecNumber>
    </recommendedName>
</protein>
<evidence type="ECO:0000256" key="7">
    <source>
        <dbReference type="ARBA" id="ARBA00022741"/>
    </source>
</evidence>
<dbReference type="EC" id="2.7.13.3" evidence="3"/>
<dbReference type="InterPro" id="IPR004358">
    <property type="entry name" value="Sig_transdc_His_kin-like_C"/>
</dbReference>
<accession>A0A3A3EU56</accession>
<dbReference type="PANTHER" id="PTHR44936">
    <property type="entry name" value="SENSOR PROTEIN CREC"/>
    <property type="match status" value="1"/>
</dbReference>
<evidence type="ECO:0000313" key="13">
    <source>
        <dbReference type="Proteomes" id="UP000265938"/>
    </source>
</evidence>
<evidence type="ECO:0000256" key="10">
    <source>
        <dbReference type="SAM" id="Phobius"/>
    </source>
</evidence>
<dbReference type="PROSITE" id="PS50109">
    <property type="entry name" value="HIS_KIN"/>
    <property type="match status" value="1"/>
</dbReference>
<dbReference type="RefSeq" id="WP_119852353.1">
    <property type="nucleotide sequence ID" value="NZ_QYSE01000001.1"/>
</dbReference>
<dbReference type="Pfam" id="PF00512">
    <property type="entry name" value="HisKA"/>
    <property type="match status" value="1"/>
</dbReference>
<dbReference type="SMART" id="SM00388">
    <property type="entry name" value="HisKA"/>
    <property type="match status" value="1"/>
</dbReference>
<dbReference type="AlphaFoldDB" id="A0A3A3EU56"/>
<dbReference type="InterPro" id="IPR003594">
    <property type="entry name" value="HATPase_dom"/>
</dbReference>
<dbReference type="GO" id="GO:0005886">
    <property type="term" value="C:plasma membrane"/>
    <property type="evidence" value="ECO:0007669"/>
    <property type="project" value="UniProtKB-SubCell"/>
</dbReference>
<reference evidence="12 13" key="1">
    <citation type="submission" date="2018-09" db="EMBL/GenBank/DDBJ databases">
        <title>Identification of marine bacteria producing industrial enzymes.</title>
        <authorList>
            <person name="Cheng T.H."/>
            <person name="Saidin J."/>
            <person name="Muhd D.D."/>
            <person name="Isa M.N.M."/>
            <person name="Bakar M.F.A."/>
            <person name="Ismail N."/>
        </authorList>
    </citation>
    <scope>NUCLEOTIDE SEQUENCE [LARGE SCALE GENOMIC DNA]</scope>
    <source>
        <strain evidence="12 13">MNAD 1.6</strain>
    </source>
</reference>
<feature type="transmembrane region" description="Helical" evidence="10">
    <location>
        <begin position="7"/>
        <end position="27"/>
    </location>
</feature>
<keyword evidence="10" id="KW-0472">Membrane</keyword>
<dbReference type="Gene3D" id="3.30.565.10">
    <property type="entry name" value="Histidine kinase-like ATPase, C-terminal domain"/>
    <property type="match status" value="1"/>
</dbReference>
<evidence type="ECO:0000259" key="11">
    <source>
        <dbReference type="PROSITE" id="PS50109"/>
    </source>
</evidence>
<keyword evidence="4" id="KW-1003">Cell membrane</keyword>
<name>A0A3A3EU56_9GAMM</name>
<dbReference type="PRINTS" id="PR00344">
    <property type="entry name" value="BCTRLSENSOR"/>
</dbReference>
<evidence type="ECO:0000256" key="6">
    <source>
        <dbReference type="ARBA" id="ARBA00022679"/>
    </source>
</evidence>
<dbReference type="InterPro" id="IPR005467">
    <property type="entry name" value="His_kinase_dom"/>
</dbReference>
<keyword evidence="10" id="KW-0812">Transmembrane</keyword>
<comment type="subcellular location">
    <subcellularLocation>
        <location evidence="2">Cell membrane</location>
        <topology evidence="2">Multi-pass membrane protein</topology>
    </subcellularLocation>
</comment>
<feature type="transmembrane region" description="Helical" evidence="10">
    <location>
        <begin position="115"/>
        <end position="137"/>
    </location>
</feature>
<evidence type="ECO:0000256" key="4">
    <source>
        <dbReference type="ARBA" id="ARBA00022475"/>
    </source>
</evidence>
<evidence type="ECO:0000313" key="12">
    <source>
        <dbReference type="EMBL" id="RJF37641.1"/>
    </source>
</evidence>
<dbReference type="Gene3D" id="1.10.287.130">
    <property type="match status" value="1"/>
</dbReference>
<keyword evidence="10" id="KW-1133">Transmembrane helix</keyword>
<dbReference type="Proteomes" id="UP000265938">
    <property type="component" value="Unassembled WGS sequence"/>
</dbReference>
<comment type="caution">
    <text evidence="12">The sequence shown here is derived from an EMBL/GenBank/DDBJ whole genome shotgun (WGS) entry which is preliminary data.</text>
</comment>
<comment type="catalytic activity">
    <reaction evidence="1">
        <text>ATP + protein L-histidine = ADP + protein N-phospho-L-histidine.</text>
        <dbReference type="EC" id="2.7.13.3"/>
    </reaction>
</comment>
<dbReference type="InterPro" id="IPR036890">
    <property type="entry name" value="HATPase_C_sf"/>
</dbReference>
<dbReference type="EMBL" id="QYSE01000001">
    <property type="protein sequence ID" value="RJF37641.1"/>
    <property type="molecule type" value="Genomic_DNA"/>
</dbReference>
<dbReference type="InterPro" id="IPR003661">
    <property type="entry name" value="HisK_dim/P_dom"/>
</dbReference>
<keyword evidence="5" id="KW-0597">Phosphoprotein</keyword>
<keyword evidence="7" id="KW-0547">Nucleotide-binding</keyword>
<feature type="domain" description="Histidine kinase" evidence="11">
    <location>
        <begin position="194"/>
        <end position="395"/>
    </location>
</feature>
<evidence type="ECO:0000256" key="5">
    <source>
        <dbReference type="ARBA" id="ARBA00022553"/>
    </source>
</evidence>